<reference evidence="1 2" key="1">
    <citation type="submission" date="2018-03" db="EMBL/GenBank/DDBJ databases">
        <title>The draft genome of Sphingosinicella sp. GL-C-18.</title>
        <authorList>
            <person name="Liu L."/>
            <person name="Li L."/>
            <person name="Liang L."/>
            <person name="Zhang X."/>
            <person name="Wang T."/>
        </authorList>
    </citation>
    <scope>NUCLEOTIDE SEQUENCE [LARGE SCALE GENOMIC DNA]</scope>
    <source>
        <strain evidence="1 2">GL-C-18</strain>
    </source>
</reference>
<keyword evidence="2" id="KW-1185">Reference proteome</keyword>
<dbReference type="EMBL" id="PXYI01000004">
    <property type="protein sequence ID" value="PSJ39851.1"/>
    <property type="molecule type" value="Genomic_DNA"/>
</dbReference>
<sequence>MVLRDAGQILPRHALIRHARGDVALFSGRFRYEIQRRGLGIWVDCDIYLRAPLFFDDTFVAGRDASGRVLGSVLRIPQESPMLAELLTLFEEETVPDWLPWPSRATARWRHLTTGRTGIAKMPRGAAGTMALTRLAEAHDLSHRVHSTHIFYPVAKEHASWVLDPSRRFEDVVPVDTVALHLWTSRIRAYTHSPAPENSFMARLQAEGAGT</sequence>
<gene>
    <name evidence="1" type="ORF">C7I55_14920</name>
</gene>
<organism evidence="1 2">
    <name type="scientific">Allosphingosinicella deserti</name>
    <dbReference type="NCBI Taxonomy" id="2116704"/>
    <lineage>
        <taxon>Bacteria</taxon>
        <taxon>Pseudomonadati</taxon>
        <taxon>Pseudomonadota</taxon>
        <taxon>Alphaproteobacteria</taxon>
        <taxon>Sphingomonadales</taxon>
        <taxon>Sphingomonadaceae</taxon>
        <taxon>Allosphingosinicella</taxon>
    </lineage>
</organism>
<protein>
    <submittedName>
        <fullName evidence="1">Uncharacterized protein</fullName>
    </submittedName>
</protein>
<evidence type="ECO:0000313" key="2">
    <source>
        <dbReference type="Proteomes" id="UP000241167"/>
    </source>
</evidence>
<comment type="caution">
    <text evidence="1">The sequence shown here is derived from an EMBL/GenBank/DDBJ whole genome shotgun (WGS) entry which is preliminary data.</text>
</comment>
<proteinExistence type="predicted"/>
<name>A0A2P7QPG9_9SPHN</name>
<dbReference type="Proteomes" id="UP000241167">
    <property type="component" value="Unassembled WGS sequence"/>
</dbReference>
<evidence type="ECO:0000313" key="1">
    <source>
        <dbReference type="EMBL" id="PSJ39851.1"/>
    </source>
</evidence>
<accession>A0A2P7QPG9</accession>
<dbReference type="AlphaFoldDB" id="A0A2P7QPG9"/>